<reference evidence="16" key="1">
    <citation type="submission" date="2016-03" db="EMBL/GenBank/DDBJ databases">
        <title>Complete genome sequence of Solimmundus cernigliae, representing a novel lineage of polycyclic aromatic hydrocarbon degraders within the Gammaproteobacteria.</title>
        <authorList>
            <person name="Singleton D.R."/>
            <person name="Dickey A.N."/>
            <person name="Scholl E.H."/>
            <person name="Wright F.A."/>
            <person name="Aitken M.D."/>
        </authorList>
    </citation>
    <scope>NUCLEOTIDE SEQUENCE [LARGE SCALE GENOMIC DNA]</scope>
    <source>
        <strain evidence="16">TR3.2</strain>
    </source>
</reference>
<evidence type="ECO:0000256" key="10">
    <source>
        <dbReference type="ARBA" id="ARBA00023251"/>
    </source>
</evidence>
<evidence type="ECO:0000256" key="3">
    <source>
        <dbReference type="ARBA" id="ARBA00012374"/>
    </source>
</evidence>
<comment type="miscellaneous">
    <text evidence="14">Bacitracin is thought to be involved in the inhibition of peptidoglycan synthesis by sequestering undecaprenyl diphosphate, thereby reducing the pool of lipid carrier available.</text>
</comment>
<dbReference type="EMBL" id="CP014671">
    <property type="protein sequence ID" value="ANX03060.1"/>
    <property type="molecule type" value="Genomic_DNA"/>
</dbReference>
<dbReference type="GO" id="GO:0071555">
    <property type="term" value="P:cell wall organization"/>
    <property type="evidence" value="ECO:0007669"/>
    <property type="project" value="UniProtKB-KW"/>
</dbReference>
<evidence type="ECO:0000256" key="9">
    <source>
        <dbReference type="ARBA" id="ARBA00023136"/>
    </source>
</evidence>
<evidence type="ECO:0000256" key="14">
    <source>
        <dbReference type="HAMAP-Rule" id="MF_01006"/>
    </source>
</evidence>
<dbReference type="GO" id="GO:0050380">
    <property type="term" value="F:undecaprenyl-diphosphatase activity"/>
    <property type="evidence" value="ECO:0007669"/>
    <property type="project" value="UniProtKB-UniRule"/>
</dbReference>
<protein>
    <recommendedName>
        <fullName evidence="4 14">Undecaprenyl-diphosphatase</fullName>
        <ecNumber evidence="3 14">3.6.1.27</ecNumber>
    </recommendedName>
    <alternativeName>
        <fullName evidence="12 14">Bacitracin resistance protein</fullName>
    </alternativeName>
    <alternativeName>
        <fullName evidence="11 14">Undecaprenyl pyrophosphate phosphatase</fullName>
    </alternativeName>
</protein>
<keyword evidence="10 14" id="KW-0046">Antibiotic resistance</keyword>
<dbReference type="EC" id="3.6.1.27" evidence="3 14"/>
<keyword evidence="9 14" id="KW-0472">Membrane</keyword>
<evidence type="ECO:0000256" key="7">
    <source>
        <dbReference type="ARBA" id="ARBA00022801"/>
    </source>
</evidence>
<evidence type="ECO:0000256" key="8">
    <source>
        <dbReference type="ARBA" id="ARBA00022989"/>
    </source>
</evidence>
<dbReference type="STRING" id="1810504.PG2T_01890"/>
<dbReference type="PANTHER" id="PTHR30622:SF4">
    <property type="entry name" value="UNDECAPRENYL-DIPHOSPHATASE"/>
    <property type="match status" value="1"/>
</dbReference>
<keyword evidence="6 14" id="KW-0812">Transmembrane</keyword>
<dbReference type="NCBIfam" id="TIGR00753">
    <property type="entry name" value="undec_PP_bacA"/>
    <property type="match status" value="1"/>
</dbReference>
<feature type="transmembrane region" description="Helical" evidence="14">
    <location>
        <begin position="121"/>
        <end position="139"/>
    </location>
</feature>
<evidence type="ECO:0000256" key="12">
    <source>
        <dbReference type="ARBA" id="ARBA00032932"/>
    </source>
</evidence>
<evidence type="ECO:0000256" key="4">
    <source>
        <dbReference type="ARBA" id="ARBA00021581"/>
    </source>
</evidence>
<feature type="transmembrane region" description="Helical" evidence="14">
    <location>
        <begin position="90"/>
        <end position="109"/>
    </location>
</feature>
<feature type="transmembrane region" description="Helical" evidence="14">
    <location>
        <begin position="225"/>
        <end position="245"/>
    </location>
</feature>
<keyword evidence="5 14" id="KW-1003">Cell membrane</keyword>
<dbReference type="InParanoid" id="A0A1B1YQM7"/>
<dbReference type="GO" id="GO:0005886">
    <property type="term" value="C:plasma membrane"/>
    <property type="evidence" value="ECO:0007669"/>
    <property type="project" value="UniProtKB-SubCell"/>
</dbReference>
<dbReference type="FunCoup" id="A0A1B1YQM7">
    <property type="interactions" value="328"/>
</dbReference>
<feature type="transmembrane region" description="Helical" evidence="14">
    <location>
        <begin position="7"/>
        <end position="26"/>
    </location>
</feature>
<evidence type="ECO:0000256" key="5">
    <source>
        <dbReference type="ARBA" id="ARBA00022475"/>
    </source>
</evidence>
<feature type="transmembrane region" description="Helical" evidence="14">
    <location>
        <begin position="251"/>
        <end position="269"/>
    </location>
</feature>
<evidence type="ECO:0000256" key="13">
    <source>
        <dbReference type="ARBA" id="ARBA00047594"/>
    </source>
</evidence>
<dbReference type="GO" id="GO:0009252">
    <property type="term" value="P:peptidoglycan biosynthetic process"/>
    <property type="evidence" value="ECO:0007669"/>
    <property type="project" value="UniProtKB-KW"/>
</dbReference>
<comment type="function">
    <text evidence="14">Catalyzes the dephosphorylation of undecaprenyl diphosphate (UPP). Confers resistance to bacitracin.</text>
</comment>
<dbReference type="GO" id="GO:0046677">
    <property type="term" value="P:response to antibiotic"/>
    <property type="evidence" value="ECO:0007669"/>
    <property type="project" value="UniProtKB-UniRule"/>
</dbReference>
<keyword evidence="14" id="KW-0961">Cell wall biogenesis/degradation</keyword>
<evidence type="ECO:0000313" key="16">
    <source>
        <dbReference type="Proteomes" id="UP000092952"/>
    </source>
</evidence>
<dbReference type="HAMAP" id="MF_01006">
    <property type="entry name" value="Undec_diphosphatase"/>
    <property type="match status" value="1"/>
</dbReference>
<gene>
    <name evidence="14" type="primary">uppP</name>
    <name evidence="15" type="ORF">PG2T_01890</name>
</gene>
<evidence type="ECO:0000256" key="2">
    <source>
        <dbReference type="ARBA" id="ARBA00010621"/>
    </source>
</evidence>
<dbReference type="PANTHER" id="PTHR30622">
    <property type="entry name" value="UNDECAPRENYL-DIPHOSPHATASE"/>
    <property type="match status" value="1"/>
</dbReference>
<feature type="transmembrane region" description="Helical" evidence="14">
    <location>
        <begin position="189"/>
        <end position="213"/>
    </location>
</feature>
<dbReference type="Pfam" id="PF02673">
    <property type="entry name" value="BacA"/>
    <property type="match status" value="1"/>
</dbReference>
<accession>A0A1B1YQM7</accession>
<keyword evidence="7 14" id="KW-0378">Hydrolase</keyword>
<name>A0A1B1YQM7_9GAMM</name>
<dbReference type="RefSeq" id="WP_068802572.1">
    <property type="nucleotide sequence ID" value="NZ_CP014671.1"/>
</dbReference>
<dbReference type="AlphaFoldDB" id="A0A1B1YQM7"/>
<proteinExistence type="inferred from homology"/>
<comment type="similarity">
    <text evidence="2 14">Belongs to the UppP family.</text>
</comment>
<keyword evidence="14" id="KW-0133">Cell shape</keyword>
<comment type="catalytic activity">
    <reaction evidence="13 14">
        <text>di-trans,octa-cis-undecaprenyl diphosphate + H2O = di-trans,octa-cis-undecaprenyl phosphate + phosphate + H(+)</text>
        <dbReference type="Rhea" id="RHEA:28094"/>
        <dbReference type="ChEBI" id="CHEBI:15377"/>
        <dbReference type="ChEBI" id="CHEBI:15378"/>
        <dbReference type="ChEBI" id="CHEBI:43474"/>
        <dbReference type="ChEBI" id="CHEBI:58405"/>
        <dbReference type="ChEBI" id="CHEBI:60392"/>
        <dbReference type="EC" id="3.6.1.27"/>
    </reaction>
</comment>
<feature type="transmembrane region" description="Helical" evidence="14">
    <location>
        <begin position="46"/>
        <end position="64"/>
    </location>
</feature>
<dbReference type="InterPro" id="IPR003824">
    <property type="entry name" value="UppP"/>
</dbReference>
<keyword evidence="14" id="KW-0573">Peptidoglycan synthesis</keyword>
<dbReference type="Proteomes" id="UP000092952">
    <property type="component" value="Chromosome"/>
</dbReference>
<keyword evidence="8 14" id="KW-1133">Transmembrane helix</keyword>
<evidence type="ECO:0000256" key="6">
    <source>
        <dbReference type="ARBA" id="ARBA00022692"/>
    </source>
</evidence>
<dbReference type="NCBIfam" id="NF001393">
    <property type="entry name" value="PRK00281.2-4"/>
    <property type="match status" value="1"/>
</dbReference>
<evidence type="ECO:0000256" key="11">
    <source>
        <dbReference type="ARBA" id="ARBA00032707"/>
    </source>
</evidence>
<evidence type="ECO:0000256" key="1">
    <source>
        <dbReference type="ARBA" id="ARBA00004651"/>
    </source>
</evidence>
<dbReference type="GO" id="GO:0008360">
    <property type="term" value="P:regulation of cell shape"/>
    <property type="evidence" value="ECO:0007669"/>
    <property type="project" value="UniProtKB-KW"/>
</dbReference>
<organism evidence="15 16">
    <name type="scientific">Immundisolibacter cernigliae</name>
    <dbReference type="NCBI Taxonomy" id="1810504"/>
    <lineage>
        <taxon>Bacteria</taxon>
        <taxon>Pseudomonadati</taxon>
        <taxon>Pseudomonadota</taxon>
        <taxon>Gammaproteobacteria</taxon>
        <taxon>Immundisolibacterales</taxon>
        <taxon>Immundisolibacteraceae</taxon>
        <taxon>Immundisolibacter</taxon>
    </lineage>
</organism>
<dbReference type="OrthoDB" id="9808289at2"/>
<keyword evidence="16" id="KW-1185">Reference proteome</keyword>
<sequence length="270" mass="28646">MPPAEPSLLQVIVLAVVQGITEFLPISSSAHLILVPQVFGWPDQGLAFDGAMHVGTLAAVLWYFRKNLWPLTRDFGASLRGQGLTPNGRLAWAVLLGTLPAAIAGLLLHDLIEGPLRSPKVIAATTIGYGLLLLLADRIGAQRRDEYTFRWRDAALIACAQVLALVPGTSRSGITMTAGLLAGLTRAGAARFSFLLSIPITALAGGYEILKLVQAGAPSELDKALLAAAAAAVSGYLAIAFLMRLLQSRGMTPFVVYRLLLGAYLIAVFY</sequence>
<evidence type="ECO:0000313" key="15">
    <source>
        <dbReference type="EMBL" id="ANX03060.1"/>
    </source>
</evidence>
<dbReference type="KEGG" id="gbi:PG2T_01890"/>
<comment type="subcellular location">
    <subcellularLocation>
        <location evidence="1 14">Cell membrane</location>
        <topology evidence="1 14">Multi-pass membrane protein</topology>
    </subcellularLocation>
</comment>